<dbReference type="AlphaFoldDB" id="A0A3N1CWB1"/>
<organism evidence="2 3">
    <name type="scientific">Actinocorallia herbida</name>
    <dbReference type="NCBI Taxonomy" id="58109"/>
    <lineage>
        <taxon>Bacteria</taxon>
        <taxon>Bacillati</taxon>
        <taxon>Actinomycetota</taxon>
        <taxon>Actinomycetes</taxon>
        <taxon>Streptosporangiales</taxon>
        <taxon>Thermomonosporaceae</taxon>
        <taxon>Actinocorallia</taxon>
    </lineage>
</organism>
<gene>
    <name evidence="2" type="ORF">EDD29_3122</name>
</gene>
<feature type="compositionally biased region" description="Acidic residues" evidence="1">
    <location>
        <begin position="223"/>
        <end position="232"/>
    </location>
</feature>
<proteinExistence type="predicted"/>
<comment type="caution">
    <text evidence="2">The sequence shown here is derived from an EMBL/GenBank/DDBJ whole genome shotgun (WGS) entry which is preliminary data.</text>
</comment>
<evidence type="ECO:0000313" key="2">
    <source>
        <dbReference type="EMBL" id="ROO85576.1"/>
    </source>
</evidence>
<sequence length="239" mass="26933">MSMHEIEDAVADSIRLLDAAHSAGDPRVRSWIAALYRHHDSWDTSFTRFRLMDVLLRHGFAYRFPLDAHPEHAARREFFAGITEFTGLREFDEDAEDFAGYDSWLEDGYVDPPHLYCEAGTDLWRRMVECGALTGADAVPPVRLPLIEAVAEVAAAAEAEGDVSLIAFWYSLGAQALLEGSPWWHCLPDELAEVPPVRDLRAVVRRTRALDDAPDTGLRPEPLDPEDPEDPETWWFAGF</sequence>
<protein>
    <submittedName>
        <fullName evidence="2">Uncharacterized protein</fullName>
    </submittedName>
</protein>
<name>A0A3N1CWB1_9ACTN</name>
<dbReference type="RefSeq" id="WP_123665066.1">
    <property type="nucleotide sequence ID" value="NZ_RJKE01000001.1"/>
</dbReference>
<dbReference type="OrthoDB" id="1446882at2"/>
<dbReference type="EMBL" id="RJKE01000001">
    <property type="protein sequence ID" value="ROO85576.1"/>
    <property type="molecule type" value="Genomic_DNA"/>
</dbReference>
<evidence type="ECO:0000256" key="1">
    <source>
        <dbReference type="SAM" id="MobiDB-lite"/>
    </source>
</evidence>
<feature type="region of interest" description="Disordered" evidence="1">
    <location>
        <begin position="211"/>
        <end position="232"/>
    </location>
</feature>
<evidence type="ECO:0000313" key="3">
    <source>
        <dbReference type="Proteomes" id="UP000272400"/>
    </source>
</evidence>
<dbReference type="Proteomes" id="UP000272400">
    <property type="component" value="Unassembled WGS sequence"/>
</dbReference>
<reference evidence="2 3" key="1">
    <citation type="submission" date="2018-11" db="EMBL/GenBank/DDBJ databases">
        <title>Sequencing the genomes of 1000 actinobacteria strains.</title>
        <authorList>
            <person name="Klenk H.-P."/>
        </authorList>
    </citation>
    <scope>NUCLEOTIDE SEQUENCE [LARGE SCALE GENOMIC DNA]</scope>
    <source>
        <strain evidence="2 3">DSM 44254</strain>
    </source>
</reference>
<accession>A0A3N1CWB1</accession>
<keyword evidence="3" id="KW-1185">Reference proteome</keyword>